<keyword evidence="6" id="KW-1185">Reference proteome</keyword>
<dbReference type="RefSeq" id="XP_013320759.1">
    <property type="nucleotide sequence ID" value="XM_013465305.1"/>
</dbReference>
<dbReference type="InterPro" id="IPR013083">
    <property type="entry name" value="Znf_RING/FYVE/PHD"/>
</dbReference>
<evidence type="ECO:0000256" key="3">
    <source>
        <dbReference type="ARBA" id="ARBA00022833"/>
    </source>
</evidence>
<keyword evidence="2" id="KW-0863">Zinc-finger</keyword>
<dbReference type="STRING" id="348802.A0A0D2EZR3"/>
<evidence type="ECO:0000256" key="1">
    <source>
        <dbReference type="ARBA" id="ARBA00022723"/>
    </source>
</evidence>
<keyword evidence="3" id="KW-0862">Zinc</keyword>
<evidence type="ECO:0000313" key="6">
    <source>
        <dbReference type="Proteomes" id="UP000054342"/>
    </source>
</evidence>
<dbReference type="InterPro" id="IPR017907">
    <property type="entry name" value="Znf_RING_CS"/>
</dbReference>
<evidence type="ECO:0000256" key="2">
    <source>
        <dbReference type="ARBA" id="ARBA00022771"/>
    </source>
</evidence>
<gene>
    <name evidence="5" type="ORF">PV05_00413</name>
</gene>
<dbReference type="Gene3D" id="3.30.40.10">
    <property type="entry name" value="Zinc/RING finger domain, C3HC4 (zinc finger)"/>
    <property type="match status" value="1"/>
</dbReference>
<keyword evidence="1" id="KW-0479">Metal-binding</keyword>
<proteinExistence type="predicted"/>
<accession>A0A0D2EZR3</accession>
<dbReference type="OrthoDB" id="9977870at2759"/>
<name>A0A0D2EZR3_9EURO</name>
<sequence>MLIRSSELSDEINALNAIYGENTVTVTFHNHHHTTIVLKLPNLTYGFLLQIPSTYPNSIPRVMGVDDLAQSRDLSVQQSATYLHACIAAVHQPRSVCLYDAIDELAPILHLQRKQRQYRCREDAMEVLTEQSIALRDLAVRAKSRSFQFQSNIDDNFPGVSDCAACMEPFFKIMMTNLQCQHSFCRECLHDASPLY</sequence>
<evidence type="ECO:0000313" key="5">
    <source>
        <dbReference type="EMBL" id="KIW60175.1"/>
    </source>
</evidence>
<dbReference type="InterPro" id="IPR016135">
    <property type="entry name" value="UBQ-conjugating_enzyme/RWD"/>
</dbReference>
<dbReference type="AlphaFoldDB" id="A0A0D2EZR3"/>
<dbReference type="SUPFAM" id="SSF57850">
    <property type="entry name" value="RING/U-box"/>
    <property type="match status" value="1"/>
</dbReference>
<dbReference type="Pfam" id="PF05773">
    <property type="entry name" value="RWD"/>
    <property type="match status" value="1"/>
</dbReference>
<evidence type="ECO:0000259" key="4">
    <source>
        <dbReference type="PROSITE" id="PS50908"/>
    </source>
</evidence>
<organism evidence="5 6">
    <name type="scientific">Exophiala xenobiotica</name>
    <dbReference type="NCBI Taxonomy" id="348802"/>
    <lineage>
        <taxon>Eukaryota</taxon>
        <taxon>Fungi</taxon>
        <taxon>Dikarya</taxon>
        <taxon>Ascomycota</taxon>
        <taxon>Pezizomycotina</taxon>
        <taxon>Eurotiomycetes</taxon>
        <taxon>Chaetothyriomycetidae</taxon>
        <taxon>Chaetothyriales</taxon>
        <taxon>Herpotrichiellaceae</taxon>
        <taxon>Exophiala</taxon>
    </lineage>
</organism>
<reference evidence="5 6" key="1">
    <citation type="submission" date="2015-01" db="EMBL/GenBank/DDBJ databases">
        <title>The Genome Sequence of Exophiala xenobiotica CBS118157.</title>
        <authorList>
            <consortium name="The Broad Institute Genomics Platform"/>
            <person name="Cuomo C."/>
            <person name="de Hoog S."/>
            <person name="Gorbushina A."/>
            <person name="Stielow B."/>
            <person name="Teixiera M."/>
            <person name="Abouelleil A."/>
            <person name="Chapman S.B."/>
            <person name="Priest M."/>
            <person name="Young S.K."/>
            <person name="Wortman J."/>
            <person name="Nusbaum C."/>
            <person name="Birren B."/>
        </authorList>
    </citation>
    <scope>NUCLEOTIDE SEQUENCE [LARGE SCALE GENOMIC DNA]</scope>
    <source>
        <strain evidence="5 6">CBS 118157</strain>
    </source>
</reference>
<dbReference type="InterPro" id="IPR006575">
    <property type="entry name" value="RWD_dom"/>
</dbReference>
<dbReference type="SUPFAM" id="SSF54495">
    <property type="entry name" value="UBC-like"/>
    <property type="match status" value="1"/>
</dbReference>
<protein>
    <recommendedName>
        <fullName evidence="4">RWD domain-containing protein</fullName>
    </recommendedName>
</protein>
<dbReference type="HOGENOM" id="CLU_1409502_0_0_1"/>
<dbReference type="GO" id="GO:0008270">
    <property type="term" value="F:zinc ion binding"/>
    <property type="evidence" value="ECO:0007669"/>
    <property type="project" value="UniProtKB-KW"/>
</dbReference>
<dbReference type="EMBL" id="KN847317">
    <property type="protein sequence ID" value="KIW60175.1"/>
    <property type="molecule type" value="Genomic_DNA"/>
</dbReference>
<dbReference type="GeneID" id="25322321"/>
<dbReference type="Proteomes" id="UP000054342">
    <property type="component" value="Unassembled WGS sequence"/>
</dbReference>
<dbReference type="PROSITE" id="PS00518">
    <property type="entry name" value="ZF_RING_1"/>
    <property type="match status" value="1"/>
</dbReference>
<dbReference type="PROSITE" id="PS50908">
    <property type="entry name" value="RWD"/>
    <property type="match status" value="1"/>
</dbReference>
<feature type="domain" description="RWD" evidence="4">
    <location>
        <begin position="10"/>
        <end position="112"/>
    </location>
</feature>